<feature type="signal peptide" evidence="2">
    <location>
        <begin position="1"/>
        <end position="24"/>
    </location>
</feature>
<keyword evidence="2" id="KW-0732">Signal</keyword>
<dbReference type="HOGENOM" id="CLU_1861876_0_0_3"/>
<dbReference type="RefSeq" id="WP_013323592.1">
    <property type="nucleotide sequence ID" value="NC_014501.1"/>
</dbReference>
<dbReference type="Proteomes" id="UP000008206">
    <property type="component" value="Chromosome"/>
</dbReference>
<evidence type="ECO:0000313" key="4">
    <source>
        <dbReference type="Proteomes" id="UP000008206"/>
    </source>
</evidence>
<dbReference type="KEGG" id="cyj:Cyan7822_3582"/>
<protein>
    <submittedName>
        <fullName evidence="3">Uncharacterized protein</fullName>
    </submittedName>
</protein>
<evidence type="ECO:0000313" key="3">
    <source>
        <dbReference type="EMBL" id="ADN15523.1"/>
    </source>
</evidence>
<organism evidence="3 4">
    <name type="scientific">Gloeothece verrucosa (strain PCC 7822)</name>
    <name type="common">Cyanothece sp. (strain PCC 7822)</name>
    <dbReference type="NCBI Taxonomy" id="497965"/>
    <lineage>
        <taxon>Bacteria</taxon>
        <taxon>Bacillati</taxon>
        <taxon>Cyanobacteriota</taxon>
        <taxon>Cyanophyceae</taxon>
        <taxon>Oscillatoriophycideae</taxon>
        <taxon>Chroococcales</taxon>
        <taxon>Aphanothecaceae</taxon>
        <taxon>Gloeothece</taxon>
        <taxon>Gloeothece verrucosa</taxon>
    </lineage>
</organism>
<keyword evidence="4" id="KW-1185">Reference proteome</keyword>
<accession>E0UG22</accession>
<feature type="compositionally biased region" description="Polar residues" evidence="1">
    <location>
        <begin position="25"/>
        <end position="58"/>
    </location>
</feature>
<reference evidence="4" key="1">
    <citation type="journal article" date="2011" name="MBio">
        <title>Novel metabolic attributes of the genus Cyanothece, comprising a group of unicellular nitrogen-fixing Cyanobacteria.</title>
        <authorList>
            <person name="Bandyopadhyay A."/>
            <person name="Elvitigala T."/>
            <person name="Welsh E."/>
            <person name="Stockel J."/>
            <person name="Liberton M."/>
            <person name="Min H."/>
            <person name="Sherman L.A."/>
            <person name="Pakrasi H.B."/>
        </authorList>
    </citation>
    <scope>NUCLEOTIDE SEQUENCE [LARGE SCALE GENOMIC DNA]</scope>
    <source>
        <strain evidence="4">PCC 7822</strain>
    </source>
</reference>
<dbReference type="EMBL" id="CP002198">
    <property type="protein sequence ID" value="ADN15523.1"/>
    <property type="molecule type" value="Genomic_DNA"/>
</dbReference>
<gene>
    <name evidence="3" type="ordered locus">Cyan7822_3582</name>
</gene>
<dbReference type="AlphaFoldDB" id="E0UG22"/>
<evidence type="ECO:0000256" key="2">
    <source>
        <dbReference type="SAM" id="SignalP"/>
    </source>
</evidence>
<sequence>MKIRFLSGLSVAALSLCLSWPVLAQNSAKPDSGNTSNPSTSETMTEDTPSQTPEQLTPMNDKPSSPDGSSSTSETNSESQPGTSSVSQPRLEQMTNTSGENPKPSSQTIDPVQNPTKPQVTPTTTKPQNSVPDTIKK</sequence>
<feature type="compositionally biased region" description="Low complexity" evidence="1">
    <location>
        <begin position="111"/>
        <end position="129"/>
    </location>
</feature>
<feature type="region of interest" description="Disordered" evidence="1">
    <location>
        <begin position="25"/>
        <end position="137"/>
    </location>
</feature>
<feature type="chain" id="PRO_5003141297" evidence="2">
    <location>
        <begin position="25"/>
        <end position="137"/>
    </location>
</feature>
<name>E0UG22_GLOV7</name>
<evidence type="ECO:0000256" key="1">
    <source>
        <dbReference type="SAM" id="MobiDB-lite"/>
    </source>
</evidence>
<proteinExistence type="predicted"/>
<feature type="compositionally biased region" description="Polar residues" evidence="1">
    <location>
        <begin position="80"/>
        <end position="110"/>
    </location>
</feature>
<feature type="compositionally biased region" description="Low complexity" evidence="1">
    <location>
        <begin position="60"/>
        <end position="79"/>
    </location>
</feature>